<dbReference type="PRINTS" id="PR00313">
    <property type="entry name" value="CABNDNGRPT"/>
</dbReference>
<sequence>MLREGDDLIIHFADGSTIRLDGYFACPTEDISQLFVADPASAGEWLVSFTDAACGLATDATSQALSYAYTPMASGIGAAAAAGGGISDGLLAGLGALVLGGGIAAAAGGGGSNRGPAGPVDQTPPAAPAISPSNGRSLSGTAEAGATVRIDLDANGSIDASVTADANGNWTYTPPNPIPNGTRISVTAVDSAGNISTPSQITVDAAAPAAPTIDPTDGTMLNGSAEAGSTVNIDLNGDGAPDASVVAGTDGRWAYTPTTPLVDGTTVTVTATDAVGNVSPPTSLTLDLSAPAAPVLVTLTDDVGAIIGGIASGDATDDRQPTLGGTAEAGAKLSIYDGNVLLGETTADANGAWSFTPAAPLAEGAHIISVTATDAAGNISAASSPFAFAVDTIAPAAPVLGPTDGTTISGTAEIGATIELDTDGDGIADATTTADANGEWRIILPTSLANGTQVSATATDAAGNRSGPGSAIVDTGLDTTPPAVPILGSVTDDVDPAQGPLSNGGATNDVRPLLAGGGVEAGATISIYDGGTVIGTTTADGAGNWTFTPTDALGEGAHSLTVTATDAFGNESDASPAFVLTVDTVAPDTPTIRPSNGAGLSGMAEPGATINLDLNGDGTVDVTVTADGTGEWQYVPDARLPDGATVIVTASDPAGNLSPPASRVVDADVPVAPVITGIVDDVAPIIGGLANGASSNDVQPTFSGTAEAGSTVYLYDNGAQIGTAAADGSGSWTFTPAALTDGAHSFSVTATDEAGNISGPSSPFVITVDTAAPAAPAMNPTDGNTISGTAEAGAMIAIDINGDGAADATTTANSAGEWSVGLGTPLGNGTLVSATASDSAGNSSGPSTVTVTTAIDSTPPPIPTFDSATDDVAPVLSALSSGATSNDTQPLLAGSGVEAGATVSIYDNGVLLGNGTVDGSGNWTFTPGAPLSEGAHSLTVTATDGSGNESAASAPFLLTIDTAAPGAPTISPSNGDVLTGTAEAGATINIDLDGNGSADTSVTADPSGNWTFDPIGVVPDGTTVIVTASDAAGNVSGPASTVIDAIAPAAPAITALTDDQGGSTGGISPGGATDDDRPAIAGTADIGATVLLFDNGTQIGTAAVDGSGNWAFTPAIALPDGPHSFSARAVDAAGNVSSLSASFAITIDTVSPNAGAITGISDNLPGAIGPIPNGSLTNDTQPTLSGTADPGESVTIMDNGVAIGTAPVDGLGAWSFTPLAPLSDGAHSFTIVTVDAAGNGSSASTAYAVTIDSAAPAAPVIDAATDNSGSITGTVAAGGSTDEVQPILSGTVEPGSTVAIFSNGTPAGNASVDPAGNWTFTPALPLGDGTYNFTAVATDPAGNSSGLSSAFTITIDTAAPTLPIITQASDDVGGAPTPIAPGGLTDDALPVLSGTTEALATVTIFDNGTAIGTTTADGSGNWTFTPGSPLALGAHSITASAIDAVGNESLQGAPFSFTLIAVAGGIPVIGGVSDDVGAVNGPVLNGGLTDDATPTLSGTGPASTTLAIFDNGTQIGTASTDGSGAWTFTPTTALTDGTHDLTAAEALGGGTFGPASGAFTINVDTAAPAAPAITVAIDDVAAFTGSITDGGLTNDSAPEIRGTGEIGATVTLFDNGSPVGTAVVDASGNWSISPVGPLAEGLHSFTASAADEAGNAGPLSTAFTLMVDLTPPPAPTITAVTDDVAQQTGTVTNGGINNDVLPQISGTAIAGSTVQIFDNGALLGTTVADGGGNWSFTPGGALANGSHGFTVAQLDSAGNASSLSPVYSVTIDTVAPTAGIAITTLTQDTGVVGDWSTQDSSPTIAGTLTAPLSAGERVEIQIDGGTWVSATASGTSWFYGPGTLAVGQHGVNVRVIDSAGNIGDVEAQQFTITNVNQAPIVQASGTSLLGLVGAEALGLIDLSTQSLTAYDPNNNLRSVEVRFAPLLSANLGAFTLTASNALAAELGLQVSIANNPGLLGILAPSSVLTVTALDGGPISNQAINELLNTVHFNQDLTLLGLNVLDTTTITATDMNGLTASSATGTLANLSLLNASGSSAVLEGNASANTINGTAANERLYGHGGADTLNGNGGNDLLRGGAGADTLNGGTGNDVLVHDAADASIDGGTGVDTLLIDSGTGMVLNLDAVNNIRNIERIDLGVGDAGRQITLTEAGIIRATEASHQLIVTGDLNDSVTMTGATLQGQTLINGQAFDHYALGTTNIYVEDPVMVVV</sequence>
<dbReference type="InterPro" id="IPR044016">
    <property type="entry name" value="Big_13"/>
</dbReference>
<feature type="domain" description="Bacterial Ig-like" evidence="3">
    <location>
        <begin position="1784"/>
        <end position="1872"/>
    </location>
</feature>
<dbReference type="Proteomes" id="UP000028135">
    <property type="component" value="Unassembled WGS sequence"/>
</dbReference>
<dbReference type="EMBL" id="JANF02000056">
    <property type="protein sequence ID" value="KER36332.1"/>
    <property type="molecule type" value="Genomic_DNA"/>
</dbReference>
<dbReference type="Gene3D" id="2.60.40.10">
    <property type="entry name" value="Immunoglobulins"/>
    <property type="match status" value="10"/>
</dbReference>
<feature type="region of interest" description="Disordered" evidence="1">
    <location>
        <begin position="1057"/>
        <end position="1076"/>
    </location>
</feature>
<feature type="domain" description="Bacterial Ig-like" evidence="3">
    <location>
        <begin position="1383"/>
        <end position="1458"/>
    </location>
</feature>
<dbReference type="InterPro" id="IPR013783">
    <property type="entry name" value="Ig-like_fold"/>
</dbReference>
<reference evidence="4 5" key="1">
    <citation type="submission" date="2014-05" db="EMBL/GenBank/DDBJ databases">
        <title>Genome Announcement of Sphingobium lucknowense F2.</title>
        <authorList>
            <person name="Lal R."/>
            <person name="Negi V."/>
            <person name="Lata P."/>
            <person name="Sangwan N."/>
            <person name="Gupta S.K."/>
            <person name="Rao D.L.N."/>
            <person name="Das S."/>
        </authorList>
    </citation>
    <scope>NUCLEOTIDE SEQUENCE [LARGE SCALE GENOMIC DNA]</scope>
    <source>
        <strain evidence="4 5">F2</strain>
    </source>
</reference>
<dbReference type="InterPro" id="IPR018511">
    <property type="entry name" value="Hemolysin-typ_Ca-bd_CS"/>
</dbReference>
<feature type="domain" description="Bacterial Ig" evidence="2">
    <location>
        <begin position="964"/>
        <end position="1041"/>
    </location>
</feature>
<dbReference type="SUPFAM" id="SSF51120">
    <property type="entry name" value="beta-Roll"/>
    <property type="match status" value="1"/>
</dbReference>
<organism evidence="4 5">
    <name type="scientific">Sphingobium indicum F2</name>
    <dbReference type="NCBI Taxonomy" id="1450518"/>
    <lineage>
        <taxon>Bacteria</taxon>
        <taxon>Pseudomonadati</taxon>
        <taxon>Pseudomonadota</taxon>
        <taxon>Alphaproteobacteria</taxon>
        <taxon>Sphingomonadales</taxon>
        <taxon>Sphingomonadaceae</taxon>
        <taxon>Sphingobium</taxon>
    </lineage>
</organism>
<feature type="domain" description="Bacterial Ig" evidence="2">
    <location>
        <begin position="132"/>
        <end position="203"/>
    </location>
</feature>
<evidence type="ECO:0000313" key="4">
    <source>
        <dbReference type="EMBL" id="KER36332.1"/>
    </source>
</evidence>
<feature type="region of interest" description="Disordered" evidence="1">
    <location>
        <begin position="110"/>
        <end position="141"/>
    </location>
</feature>
<dbReference type="PROSITE" id="PS00330">
    <property type="entry name" value="HEMOLYSIN_CALCIUM"/>
    <property type="match status" value="2"/>
</dbReference>
<feature type="domain" description="Bacterial Ig" evidence="2">
    <location>
        <begin position="586"/>
        <end position="664"/>
    </location>
</feature>
<feature type="domain" description="Bacterial Ig-like" evidence="3">
    <location>
        <begin position="1265"/>
        <end position="1357"/>
    </location>
</feature>
<feature type="domain" description="Bacterial Ig" evidence="2">
    <location>
        <begin position="772"/>
        <end position="852"/>
    </location>
</feature>
<dbReference type="Gene3D" id="2.150.10.10">
    <property type="entry name" value="Serralysin-like metalloprotease, C-terminal"/>
    <property type="match status" value="1"/>
</dbReference>
<feature type="domain" description="Bacterial Ig-like" evidence="3">
    <location>
        <begin position="502"/>
        <end position="584"/>
    </location>
</feature>
<dbReference type="GO" id="GO:0005509">
    <property type="term" value="F:calcium ion binding"/>
    <property type="evidence" value="ECO:0007669"/>
    <property type="project" value="InterPro"/>
</dbReference>
<dbReference type="NCBIfam" id="NF033510">
    <property type="entry name" value="Ca_tandemer"/>
    <property type="match status" value="17"/>
</dbReference>
<feature type="domain" description="Bacterial Ig-like" evidence="3">
    <location>
        <begin position="884"/>
        <end position="962"/>
    </location>
</feature>
<feature type="domain" description="Bacterial Ig" evidence="2">
    <location>
        <begin position="207"/>
        <end position="285"/>
    </location>
</feature>
<dbReference type="Pfam" id="PF00353">
    <property type="entry name" value="HemolysinCabind"/>
    <property type="match status" value="1"/>
</dbReference>
<evidence type="ECO:0000313" key="5">
    <source>
        <dbReference type="Proteomes" id="UP000028135"/>
    </source>
</evidence>
<gene>
    <name evidence="4" type="ORF">AL00_11330</name>
</gene>
<evidence type="ECO:0000256" key="1">
    <source>
        <dbReference type="SAM" id="MobiDB-lite"/>
    </source>
</evidence>
<evidence type="ECO:0000259" key="2">
    <source>
        <dbReference type="Pfam" id="PF17936"/>
    </source>
</evidence>
<feature type="domain" description="Bacterial Ig-like" evidence="3">
    <location>
        <begin position="1680"/>
        <end position="1773"/>
    </location>
</feature>
<feature type="domain" description="Bacterial Ig-like" evidence="3">
    <location>
        <begin position="1487"/>
        <end position="1565"/>
    </location>
</feature>
<feature type="domain" description="Bacterial Ig-like" evidence="3">
    <location>
        <begin position="311"/>
        <end position="392"/>
    </location>
</feature>
<dbReference type="Pfam" id="PF19077">
    <property type="entry name" value="Big_13"/>
    <property type="match status" value="12"/>
</dbReference>
<dbReference type="Pfam" id="PF17936">
    <property type="entry name" value="Big_6"/>
    <property type="match status" value="6"/>
</dbReference>
<name>A0A8E0WS36_9SPHN</name>
<feature type="domain" description="Bacterial Ig" evidence="2">
    <location>
        <begin position="394"/>
        <end position="471"/>
    </location>
</feature>
<feature type="compositionally biased region" description="Polar residues" evidence="1">
    <location>
        <begin position="131"/>
        <end position="140"/>
    </location>
</feature>
<dbReference type="InterPro" id="IPR041498">
    <property type="entry name" value="Big_6"/>
</dbReference>
<dbReference type="Gene3D" id="3.30.420.430">
    <property type="match status" value="7"/>
</dbReference>
<comment type="caution">
    <text evidence="4">The sequence shown here is derived from an EMBL/GenBank/DDBJ whole genome shotgun (WGS) entry which is preliminary data.</text>
</comment>
<dbReference type="InterPro" id="IPR001343">
    <property type="entry name" value="Hemolysn_Ca-bd"/>
</dbReference>
<protein>
    <submittedName>
        <fullName evidence="4">Large repetitive protein</fullName>
    </submittedName>
</protein>
<evidence type="ECO:0000259" key="3">
    <source>
        <dbReference type="Pfam" id="PF19077"/>
    </source>
</evidence>
<feature type="domain" description="Bacterial Ig-like" evidence="3">
    <location>
        <begin position="1175"/>
        <end position="1252"/>
    </location>
</feature>
<feature type="domain" description="Bacterial Ig-like" evidence="3">
    <location>
        <begin position="695"/>
        <end position="770"/>
    </location>
</feature>
<feature type="domain" description="Bacterial Ig-like" evidence="3">
    <location>
        <begin position="1583"/>
        <end position="1668"/>
    </location>
</feature>
<feature type="domain" description="Bacterial Ig-like" evidence="3">
    <location>
        <begin position="1062"/>
        <end position="1149"/>
    </location>
</feature>
<dbReference type="InterPro" id="IPR011049">
    <property type="entry name" value="Serralysin-like_metalloprot_C"/>
</dbReference>
<accession>A0A8E0WS36</accession>
<proteinExistence type="predicted"/>